<dbReference type="InterPro" id="IPR036390">
    <property type="entry name" value="WH_DNA-bd_sf"/>
</dbReference>
<sequence length="159" mass="18850">MRHYYTQIHQYMERLISQVILTDRRELEVNGGRMNLQEYLLLKKVRRDEGQTFQQMMEETGCSRNEVTAMVRRLLKQHLIQKGPASQDRRIRRLVLTEEGKDCLLRMESMEQELLYGLLNEFTLNEEKAILKFLVKLEMQLKEKDSAAALPSCQIDETD</sequence>
<dbReference type="AlphaFoldDB" id="A0AA46AK28"/>
<keyword evidence="2" id="KW-0238">DNA-binding</keyword>
<dbReference type="Proteomes" id="UP001158066">
    <property type="component" value="Unassembled WGS sequence"/>
</dbReference>
<accession>A0AA46AK28</accession>
<evidence type="ECO:0000313" key="2">
    <source>
        <dbReference type="EMBL" id="SMP67221.1"/>
    </source>
</evidence>
<dbReference type="SUPFAM" id="SSF46785">
    <property type="entry name" value="Winged helix' DNA-binding domain"/>
    <property type="match status" value="1"/>
</dbReference>
<dbReference type="PANTHER" id="PTHR33164">
    <property type="entry name" value="TRANSCRIPTIONAL REGULATOR, MARR FAMILY"/>
    <property type="match status" value="1"/>
</dbReference>
<dbReference type="Gene3D" id="1.10.10.10">
    <property type="entry name" value="Winged helix-like DNA-binding domain superfamily/Winged helix DNA-binding domain"/>
    <property type="match status" value="1"/>
</dbReference>
<keyword evidence="3" id="KW-1185">Reference proteome</keyword>
<dbReference type="InterPro" id="IPR000835">
    <property type="entry name" value="HTH_MarR-typ"/>
</dbReference>
<dbReference type="GO" id="GO:0003677">
    <property type="term" value="F:DNA binding"/>
    <property type="evidence" value="ECO:0007669"/>
    <property type="project" value="UniProtKB-KW"/>
</dbReference>
<dbReference type="GO" id="GO:0003700">
    <property type="term" value="F:DNA-binding transcription factor activity"/>
    <property type="evidence" value="ECO:0007669"/>
    <property type="project" value="InterPro"/>
</dbReference>
<dbReference type="RefSeq" id="WP_283410346.1">
    <property type="nucleotide sequence ID" value="NZ_FXUF01000015.1"/>
</dbReference>
<protein>
    <submittedName>
        <fullName evidence="2">DNA-binding transcriptional regulator, MarR family</fullName>
    </submittedName>
</protein>
<gene>
    <name evidence="2" type="ORF">SAMN06296020_11521</name>
</gene>
<feature type="domain" description="HTH marR-type" evidence="1">
    <location>
        <begin position="5"/>
        <end position="139"/>
    </location>
</feature>
<dbReference type="GO" id="GO:0006950">
    <property type="term" value="P:response to stress"/>
    <property type="evidence" value="ECO:0007669"/>
    <property type="project" value="TreeGrafter"/>
</dbReference>
<evidence type="ECO:0000313" key="3">
    <source>
        <dbReference type="Proteomes" id="UP001158066"/>
    </source>
</evidence>
<dbReference type="InterPro" id="IPR036388">
    <property type="entry name" value="WH-like_DNA-bd_sf"/>
</dbReference>
<comment type="caution">
    <text evidence="2">The sequence shown here is derived from an EMBL/GenBank/DDBJ whole genome shotgun (WGS) entry which is preliminary data.</text>
</comment>
<reference evidence="2" key="1">
    <citation type="submission" date="2017-05" db="EMBL/GenBank/DDBJ databases">
        <authorList>
            <person name="Varghese N."/>
            <person name="Submissions S."/>
        </authorList>
    </citation>
    <scope>NUCLEOTIDE SEQUENCE</scope>
    <source>
        <strain evidence="2">Su22</strain>
    </source>
</reference>
<name>A0AA46AK28_9CLOT</name>
<dbReference type="SMART" id="SM00347">
    <property type="entry name" value="HTH_MARR"/>
    <property type="match status" value="1"/>
</dbReference>
<dbReference type="InterPro" id="IPR039422">
    <property type="entry name" value="MarR/SlyA-like"/>
</dbReference>
<evidence type="ECO:0000259" key="1">
    <source>
        <dbReference type="PROSITE" id="PS50995"/>
    </source>
</evidence>
<dbReference type="PROSITE" id="PS50995">
    <property type="entry name" value="HTH_MARR_2"/>
    <property type="match status" value="1"/>
</dbReference>
<dbReference type="Pfam" id="PF01047">
    <property type="entry name" value="MarR"/>
    <property type="match status" value="1"/>
</dbReference>
<dbReference type="EMBL" id="FXUF01000015">
    <property type="protein sequence ID" value="SMP67221.1"/>
    <property type="molecule type" value="Genomic_DNA"/>
</dbReference>
<proteinExistence type="predicted"/>
<dbReference type="PANTHER" id="PTHR33164:SF43">
    <property type="entry name" value="HTH-TYPE TRANSCRIPTIONAL REPRESSOR YETL"/>
    <property type="match status" value="1"/>
</dbReference>
<organism evidence="2 3">
    <name type="scientific">Anoxynatronum buryatiense</name>
    <dbReference type="NCBI Taxonomy" id="489973"/>
    <lineage>
        <taxon>Bacteria</taxon>
        <taxon>Bacillati</taxon>
        <taxon>Bacillota</taxon>
        <taxon>Clostridia</taxon>
        <taxon>Eubacteriales</taxon>
        <taxon>Clostridiaceae</taxon>
        <taxon>Anoxynatronum</taxon>
    </lineage>
</organism>